<dbReference type="InterPro" id="IPR054738">
    <property type="entry name" value="Siphovirus-type_tail_C"/>
</dbReference>
<dbReference type="Pfam" id="PF22768">
    <property type="entry name" value="SPP1_Dit"/>
    <property type="match status" value="1"/>
</dbReference>
<dbReference type="Proteomes" id="UP001422759">
    <property type="component" value="Unassembled WGS sequence"/>
</dbReference>
<evidence type="ECO:0000313" key="2">
    <source>
        <dbReference type="EMBL" id="GAA2141620.1"/>
    </source>
</evidence>
<proteinExistence type="predicted"/>
<organism evidence="2 3">
    <name type="scientific">Kitasatospora kazusensis</name>
    <dbReference type="NCBI Taxonomy" id="407974"/>
    <lineage>
        <taxon>Bacteria</taxon>
        <taxon>Bacillati</taxon>
        <taxon>Actinomycetota</taxon>
        <taxon>Actinomycetes</taxon>
        <taxon>Kitasatosporales</taxon>
        <taxon>Streptomycetaceae</taxon>
        <taxon>Kitasatospora</taxon>
    </lineage>
</organism>
<reference evidence="2 3" key="1">
    <citation type="journal article" date="2019" name="Int. J. Syst. Evol. Microbiol.">
        <title>The Global Catalogue of Microorganisms (GCM) 10K type strain sequencing project: providing services to taxonomists for standard genome sequencing and annotation.</title>
        <authorList>
            <consortium name="The Broad Institute Genomics Platform"/>
            <consortium name="The Broad Institute Genome Sequencing Center for Infectious Disease"/>
            <person name="Wu L."/>
            <person name="Ma J."/>
        </authorList>
    </citation>
    <scope>NUCLEOTIDE SEQUENCE [LARGE SCALE GENOMIC DNA]</scope>
    <source>
        <strain evidence="2 3">JCM 14560</strain>
    </source>
</reference>
<comment type="caution">
    <text evidence="2">The sequence shown here is derived from an EMBL/GenBank/DDBJ whole genome shotgun (WGS) entry which is preliminary data.</text>
</comment>
<feature type="domain" description="Siphovirus-type tail component C-terminal" evidence="1">
    <location>
        <begin position="189"/>
        <end position="288"/>
    </location>
</feature>
<keyword evidence="3" id="KW-1185">Reference proteome</keyword>
<dbReference type="EMBL" id="BAAANT010000012">
    <property type="protein sequence ID" value="GAA2141620.1"/>
    <property type="molecule type" value="Genomic_DNA"/>
</dbReference>
<protein>
    <recommendedName>
        <fullName evidence="1">Siphovirus-type tail component C-terminal domain-containing protein</fullName>
    </recommendedName>
</protein>
<dbReference type="Gene3D" id="2.60.120.860">
    <property type="match status" value="1"/>
</dbReference>
<dbReference type="RefSeq" id="WP_344464221.1">
    <property type="nucleotide sequence ID" value="NZ_BAAANT010000012.1"/>
</dbReference>
<evidence type="ECO:0000313" key="3">
    <source>
        <dbReference type="Proteomes" id="UP001422759"/>
    </source>
</evidence>
<evidence type="ECO:0000259" key="1">
    <source>
        <dbReference type="Pfam" id="PF22768"/>
    </source>
</evidence>
<accession>A0ABN2ZFW6</accession>
<name>A0ABN2ZFW6_9ACTN</name>
<gene>
    <name evidence="2" type="ORF">GCM10009760_25980</name>
</gene>
<sequence length="290" mass="30278">MILLGSPAGLRDFQLSVNGVTLGPGTPYLVHAVEGLGLPEVRHTDAQRAGTDGNWYGVDAIDGRTLTLSVTVVGADPASARAAYDTLMGAWWLPPGVPYLTLNLKLPGREENIIGGRPRRAEADTTRLLGRRVGVTLTLVAADPRIYSSTTYGVPASLPVAPGGRVYPRVYPLTFGGTGTSGAVLATNTGNTAVWPLITVTGPCTSPVITNSATGAWIGAALTLGPTDVLTIDTDQRTITLNGTASRRSTLIPGSTWWPMLPGVTQLTYTAQGYAAASQSALAWRNAWIG</sequence>